<feature type="transmembrane region" description="Helical" evidence="1">
    <location>
        <begin position="21"/>
        <end position="37"/>
    </location>
</feature>
<dbReference type="KEGG" id="fbe:FF125_20960"/>
<dbReference type="EMBL" id="CP040749">
    <property type="protein sequence ID" value="QCX40790.1"/>
    <property type="molecule type" value="Genomic_DNA"/>
</dbReference>
<protein>
    <submittedName>
        <fullName evidence="2">Uncharacterized protein</fullName>
    </submittedName>
</protein>
<gene>
    <name evidence="2" type="ORF">FF125_20960</name>
</gene>
<evidence type="ECO:0000313" key="3">
    <source>
        <dbReference type="Proteomes" id="UP000306229"/>
    </source>
</evidence>
<evidence type="ECO:0000313" key="2">
    <source>
        <dbReference type="EMBL" id="QCX40790.1"/>
    </source>
</evidence>
<dbReference type="Proteomes" id="UP000306229">
    <property type="component" value="Chromosome"/>
</dbReference>
<sequence>MKNLKKSKHQTKGNHYFVNRILLLTIALFTTILVFNACSKDDILNPTGNCGNSSWAEQVEKEITAWSNAATAYSQDPTTTNCNNYKSAGKNYLDALEDIKNCVPSASSNDFKKAIEDAKNELDAMNCQ</sequence>
<keyword evidence="1" id="KW-0472">Membrane</keyword>
<accession>A0A5B7TWQ2</accession>
<dbReference type="AlphaFoldDB" id="A0A5B7TWQ2"/>
<evidence type="ECO:0000256" key="1">
    <source>
        <dbReference type="SAM" id="Phobius"/>
    </source>
</evidence>
<dbReference type="OrthoDB" id="1440001at2"/>
<keyword evidence="1" id="KW-0812">Transmembrane</keyword>
<reference evidence="2 3" key="1">
    <citation type="submission" date="2019-05" db="EMBL/GenBank/DDBJ databases">
        <title>Algicella ahnfeltiae gen. nov., sp. nov., a novel marine bacterium of the family Flavobacteriaceae isolated from a red alga.</title>
        <authorList>
            <person name="Nedashkovskaya O.I."/>
            <person name="Kukhlevskiy A.D."/>
            <person name="Kim S.-G."/>
            <person name="Zhukova N.V."/>
            <person name="Mikhailov V.V."/>
        </authorList>
    </citation>
    <scope>NUCLEOTIDE SEQUENCE [LARGE SCALE GENOMIC DNA]</scope>
    <source>
        <strain evidence="2 3">10Alg115</strain>
    </source>
</reference>
<proteinExistence type="predicted"/>
<dbReference type="RefSeq" id="WP_138952048.1">
    <property type="nucleotide sequence ID" value="NZ_CP040749.1"/>
</dbReference>
<name>A0A5B7TWQ2_9FLAO</name>
<keyword evidence="1" id="KW-1133">Transmembrane helix</keyword>
<keyword evidence="3" id="KW-1185">Reference proteome</keyword>
<organism evidence="2 3">
    <name type="scientific">Aureibaculum algae</name>
    <dbReference type="NCBI Taxonomy" id="2584122"/>
    <lineage>
        <taxon>Bacteria</taxon>
        <taxon>Pseudomonadati</taxon>
        <taxon>Bacteroidota</taxon>
        <taxon>Flavobacteriia</taxon>
        <taxon>Flavobacteriales</taxon>
        <taxon>Flavobacteriaceae</taxon>
        <taxon>Aureibaculum</taxon>
    </lineage>
</organism>